<dbReference type="GO" id="GO:0005507">
    <property type="term" value="F:copper ion binding"/>
    <property type="evidence" value="ECO:0007669"/>
    <property type="project" value="InterPro"/>
</dbReference>
<keyword evidence="18" id="KW-1185">Reference proteome</keyword>
<evidence type="ECO:0000256" key="8">
    <source>
        <dbReference type="ARBA" id="ARBA00023008"/>
    </source>
</evidence>
<dbReference type="Pfam" id="PF01082">
    <property type="entry name" value="Cu2_monooxygen"/>
    <property type="match status" value="1"/>
</dbReference>
<comment type="cofactor">
    <cofactor evidence="13">
        <name>Cu(2+)</name>
        <dbReference type="ChEBI" id="CHEBI:29036"/>
    </cofactor>
    <text evidence="13">Binds 2 Cu(2+) ions per subunit.</text>
</comment>
<organism evidence="17 18">
    <name type="scientific">Mycetomoellerius zeteki</name>
    <dbReference type="NCBI Taxonomy" id="64791"/>
    <lineage>
        <taxon>Eukaryota</taxon>
        <taxon>Metazoa</taxon>
        <taxon>Ecdysozoa</taxon>
        <taxon>Arthropoda</taxon>
        <taxon>Hexapoda</taxon>
        <taxon>Insecta</taxon>
        <taxon>Pterygota</taxon>
        <taxon>Neoptera</taxon>
        <taxon>Endopterygota</taxon>
        <taxon>Hymenoptera</taxon>
        <taxon>Apocrita</taxon>
        <taxon>Aculeata</taxon>
        <taxon>Formicoidea</taxon>
        <taxon>Formicidae</taxon>
        <taxon>Myrmicinae</taxon>
        <taxon>Mycetomoellerius</taxon>
    </lineage>
</organism>
<feature type="domain" description="Copper type II ascorbate-dependent monooxygenase N-terminal" evidence="15">
    <location>
        <begin position="62"/>
        <end position="181"/>
    </location>
</feature>
<dbReference type="Pfam" id="PF03712">
    <property type="entry name" value="Cu2_monoox_C"/>
    <property type="match status" value="1"/>
</dbReference>
<dbReference type="FunFam" id="2.60.120.310:FF:000005">
    <property type="entry name" value="Peptidylglycine alpha-hydroxylating monooxygenase"/>
    <property type="match status" value="1"/>
</dbReference>
<dbReference type="GO" id="GO:0016020">
    <property type="term" value="C:membrane"/>
    <property type="evidence" value="ECO:0007669"/>
    <property type="project" value="InterPro"/>
</dbReference>
<dbReference type="GO" id="GO:0006518">
    <property type="term" value="P:peptide metabolic process"/>
    <property type="evidence" value="ECO:0007669"/>
    <property type="project" value="InterPro"/>
</dbReference>
<keyword evidence="7" id="KW-0560">Oxidoreductase</keyword>
<keyword evidence="4" id="KW-0964">Secreted</keyword>
<dbReference type="InterPro" id="IPR014784">
    <property type="entry name" value="Cu2_ascorb_mOase-like_C"/>
</dbReference>
<dbReference type="GO" id="GO:0005576">
    <property type="term" value="C:extracellular region"/>
    <property type="evidence" value="ECO:0007669"/>
    <property type="project" value="UniProtKB-SubCell"/>
</dbReference>
<evidence type="ECO:0000256" key="13">
    <source>
        <dbReference type="PIRSR" id="PIRSR600720-2"/>
    </source>
</evidence>
<feature type="disulfide bond" evidence="14">
    <location>
        <begin position="296"/>
        <end position="317"/>
    </location>
</feature>
<sequence length="361" mass="40703">MCDTARLNEKLSFALKSRAPSVKSREALVRVKSFIAFGILREDETRDANTVDQNKQTNGTRYTQKNEPELYLCTPVRIDYGKNYYIVGFEPNATMETAHHMLIYGCTTPGSSKPIWNCGEMANAGHLADTAPACKEGTQIIYAWARDAPKLDLPKGVGFKVGGDSPIQYIVLQVHYAYIDRFKDGRTDDSGVFLHYTTQIMDKLAGVILLGTSGVIPPRSTVHMESSCPITEKKTIYPFAYRTHTHSLGKVVSGYVVKPNDEWIELGKRDPLTPQMFYPITNRVPITYGDKLAARCTMQSTRDRTTFIGGTNEDEMCNMYIMYYVKEGTPLERKYCFTAGPPLYYWKQDLNNIPDKEASTL</sequence>
<evidence type="ECO:0000256" key="14">
    <source>
        <dbReference type="PIRSR" id="PIRSR600720-3"/>
    </source>
</evidence>
<accession>A0A151WQ61</accession>
<keyword evidence="5 13" id="KW-0479">Metal-binding</keyword>
<evidence type="ECO:0000256" key="2">
    <source>
        <dbReference type="ARBA" id="ARBA00010676"/>
    </source>
</evidence>
<evidence type="ECO:0000256" key="10">
    <source>
        <dbReference type="ARBA" id="ARBA00023157"/>
    </source>
</evidence>
<feature type="disulfide bond" evidence="14">
    <location>
        <begin position="228"/>
        <end position="336"/>
    </location>
</feature>
<evidence type="ECO:0000256" key="3">
    <source>
        <dbReference type="ARBA" id="ARBA00012689"/>
    </source>
</evidence>
<reference evidence="17 18" key="1">
    <citation type="submission" date="2015-09" db="EMBL/GenBank/DDBJ databases">
        <title>Trachymyrmex zeteki WGS genome.</title>
        <authorList>
            <person name="Nygaard S."/>
            <person name="Hu H."/>
            <person name="Boomsma J."/>
            <person name="Zhang G."/>
        </authorList>
    </citation>
    <scope>NUCLEOTIDE SEQUENCE [LARGE SCALE GENOMIC DNA]</scope>
    <source>
        <strain evidence="17">Tzet28-1</strain>
        <tissue evidence="17">Whole body</tissue>
    </source>
</reference>
<gene>
    <name evidence="17" type="ORF">ALC60_10915</name>
</gene>
<evidence type="ECO:0000256" key="7">
    <source>
        <dbReference type="ARBA" id="ARBA00023002"/>
    </source>
</evidence>
<feature type="binding site" evidence="13">
    <location>
        <position position="175"/>
    </location>
    <ligand>
        <name>Cu(2+)</name>
        <dbReference type="ChEBI" id="CHEBI:29036"/>
        <label>1</label>
        <note>catalytic</note>
    </ligand>
</feature>
<feature type="disulfide bond" evidence="14">
    <location>
        <begin position="106"/>
        <end position="134"/>
    </location>
</feature>
<dbReference type="AlphaFoldDB" id="A0A151WQ61"/>
<keyword evidence="11" id="KW-0325">Glycoprotein</keyword>
<dbReference type="Proteomes" id="UP000075809">
    <property type="component" value="Unassembled WGS sequence"/>
</dbReference>
<feature type="binding site" evidence="13">
    <location>
        <position position="99"/>
    </location>
    <ligand>
        <name>Cu(2+)</name>
        <dbReference type="ChEBI" id="CHEBI:29036"/>
        <label>1</label>
        <note>catalytic</note>
    </ligand>
</feature>
<dbReference type="InterPro" id="IPR008977">
    <property type="entry name" value="PHM/PNGase_F_dom_sf"/>
</dbReference>
<comment type="catalytic activity">
    <reaction evidence="12">
        <text>a [peptide]-C-terminal glycine + 2 L-ascorbate + O2 = a [peptide]-C-terminal (2S)-2-hydroxyglycine + 2 monodehydro-L-ascorbate radical + H2O</text>
        <dbReference type="Rhea" id="RHEA:21452"/>
        <dbReference type="Rhea" id="RHEA-COMP:13486"/>
        <dbReference type="Rhea" id="RHEA-COMP:15321"/>
        <dbReference type="ChEBI" id="CHEBI:15377"/>
        <dbReference type="ChEBI" id="CHEBI:15379"/>
        <dbReference type="ChEBI" id="CHEBI:38290"/>
        <dbReference type="ChEBI" id="CHEBI:59513"/>
        <dbReference type="ChEBI" id="CHEBI:137000"/>
        <dbReference type="ChEBI" id="CHEBI:142768"/>
        <dbReference type="EC" id="1.14.17.3"/>
    </reaction>
</comment>
<dbReference type="InterPro" id="IPR036939">
    <property type="entry name" value="Cu2_ascorb_mOase_N_sf"/>
</dbReference>
<evidence type="ECO:0000313" key="18">
    <source>
        <dbReference type="Proteomes" id="UP000075809"/>
    </source>
</evidence>
<dbReference type="FunFam" id="2.60.120.230:FF:000002">
    <property type="entry name" value="Peptidyl-glycine alpha-amidating monooxygenase B"/>
    <property type="match status" value="1"/>
</dbReference>
<evidence type="ECO:0000256" key="12">
    <source>
        <dbReference type="ARBA" id="ARBA00048431"/>
    </source>
</evidence>
<evidence type="ECO:0000256" key="4">
    <source>
        <dbReference type="ARBA" id="ARBA00022525"/>
    </source>
</evidence>
<dbReference type="Gene3D" id="2.60.120.310">
    <property type="entry name" value="Copper type II, ascorbate-dependent monooxygenase, N-terminal domain"/>
    <property type="match status" value="1"/>
</dbReference>
<evidence type="ECO:0000256" key="1">
    <source>
        <dbReference type="ARBA" id="ARBA00004613"/>
    </source>
</evidence>
<evidence type="ECO:0000256" key="6">
    <source>
        <dbReference type="ARBA" id="ARBA00022729"/>
    </source>
</evidence>
<keyword evidence="6" id="KW-0732">Signal</keyword>
<dbReference type="PANTHER" id="PTHR10680">
    <property type="entry name" value="PEPTIDYL-GLYCINE ALPHA-AMIDATING MONOOXYGENASE"/>
    <property type="match status" value="1"/>
</dbReference>
<dbReference type="InterPro" id="IPR000323">
    <property type="entry name" value="Cu2_ascorb_mOase_N"/>
</dbReference>
<evidence type="ECO:0000256" key="5">
    <source>
        <dbReference type="ARBA" id="ARBA00022723"/>
    </source>
</evidence>
<feature type="domain" description="Copper type II ascorbate-dependent monooxygenase C-terminal" evidence="16">
    <location>
        <begin position="204"/>
        <end position="348"/>
    </location>
</feature>
<comment type="subcellular location">
    <subcellularLocation>
        <location evidence="1">Secreted</location>
    </subcellularLocation>
</comment>
<proteinExistence type="inferred from homology"/>
<dbReference type="EC" id="1.14.17.3" evidence="3"/>
<keyword evidence="10 14" id="KW-1015">Disulfide bond</keyword>
<dbReference type="PANTHER" id="PTHR10680:SF14">
    <property type="entry name" value="PEPTIDYL-GLYCINE ALPHA-AMIDATING MONOOXYGENASE"/>
    <property type="match status" value="1"/>
</dbReference>
<evidence type="ECO:0000259" key="16">
    <source>
        <dbReference type="Pfam" id="PF03712"/>
    </source>
</evidence>
<dbReference type="STRING" id="64791.A0A151WQ61"/>
<keyword evidence="8 13" id="KW-0186">Copper</keyword>
<dbReference type="InterPro" id="IPR024548">
    <property type="entry name" value="Cu2_monoox_C"/>
</dbReference>
<dbReference type="Gene3D" id="2.60.120.230">
    <property type="match status" value="1"/>
</dbReference>
<feature type="binding site" evidence="13">
    <location>
        <position position="316"/>
    </location>
    <ligand>
        <name>Cu(2+)</name>
        <dbReference type="ChEBI" id="CHEBI:29036"/>
        <label>1</label>
        <note>catalytic</note>
    </ligand>
</feature>
<feature type="binding site" evidence="13">
    <location>
        <position position="244"/>
    </location>
    <ligand>
        <name>Cu(2+)</name>
        <dbReference type="ChEBI" id="CHEBI:29036"/>
        <label>2</label>
        <note>catalytic</note>
    </ligand>
</feature>
<dbReference type="PRINTS" id="PR00790">
    <property type="entry name" value="PAMONOXGNASE"/>
</dbReference>
<feature type="disulfide bond" evidence="14">
    <location>
        <begin position="73"/>
        <end position="118"/>
    </location>
</feature>
<evidence type="ECO:0000256" key="11">
    <source>
        <dbReference type="ARBA" id="ARBA00023180"/>
    </source>
</evidence>
<keyword evidence="9 17" id="KW-0503">Monooxygenase</keyword>
<dbReference type="EMBL" id="KQ982843">
    <property type="protein sequence ID" value="KYQ50039.1"/>
    <property type="molecule type" value="Genomic_DNA"/>
</dbReference>
<name>A0A151WQ61_9HYME</name>
<protein>
    <recommendedName>
        <fullName evidence="3">peptidylglycine monooxygenase</fullName>
        <ecNumber evidence="3">1.14.17.3</ecNumber>
    </recommendedName>
</protein>
<dbReference type="SUPFAM" id="SSF49742">
    <property type="entry name" value="PHM/PNGase F"/>
    <property type="match status" value="2"/>
</dbReference>
<dbReference type="GO" id="GO:0004504">
    <property type="term" value="F:peptidylglycine monooxygenase activity"/>
    <property type="evidence" value="ECO:0007669"/>
    <property type="project" value="UniProtKB-EC"/>
</dbReference>
<evidence type="ECO:0000313" key="17">
    <source>
        <dbReference type="EMBL" id="KYQ50039.1"/>
    </source>
</evidence>
<dbReference type="InterPro" id="IPR000720">
    <property type="entry name" value="PHM/PAL"/>
</dbReference>
<feature type="binding site" evidence="13">
    <location>
        <position position="100"/>
    </location>
    <ligand>
        <name>Cu(2+)</name>
        <dbReference type="ChEBI" id="CHEBI:29036"/>
        <label>1</label>
        <note>catalytic</note>
    </ligand>
</feature>
<feature type="binding site" evidence="13">
    <location>
        <position position="246"/>
    </location>
    <ligand>
        <name>Cu(2+)</name>
        <dbReference type="ChEBI" id="CHEBI:29036"/>
        <label>1</label>
        <note>catalytic</note>
    </ligand>
</feature>
<evidence type="ECO:0000259" key="15">
    <source>
        <dbReference type="Pfam" id="PF01082"/>
    </source>
</evidence>
<comment type="similarity">
    <text evidence="2">Belongs to the copper type II ascorbate-dependent monooxygenase family.</text>
</comment>
<evidence type="ECO:0000256" key="9">
    <source>
        <dbReference type="ARBA" id="ARBA00023033"/>
    </source>
</evidence>